<accession>A0A2J6SJN7</accession>
<organism evidence="2 3">
    <name type="scientific">Hyaloscypha bicolor E</name>
    <dbReference type="NCBI Taxonomy" id="1095630"/>
    <lineage>
        <taxon>Eukaryota</taxon>
        <taxon>Fungi</taxon>
        <taxon>Dikarya</taxon>
        <taxon>Ascomycota</taxon>
        <taxon>Pezizomycotina</taxon>
        <taxon>Leotiomycetes</taxon>
        <taxon>Helotiales</taxon>
        <taxon>Hyaloscyphaceae</taxon>
        <taxon>Hyaloscypha</taxon>
        <taxon>Hyaloscypha bicolor</taxon>
    </lineage>
</organism>
<dbReference type="InParanoid" id="A0A2J6SJN7"/>
<evidence type="ECO:0000313" key="2">
    <source>
        <dbReference type="EMBL" id="PMD50991.1"/>
    </source>
</evidence>
<keyword evidence="3" id="KW-1185">Reference proteome</keyword>
<proteinExistence type="predicted"/>
<gene>
    <name evidence="2" type="ORF">K444DRAFT_222641</name>
</gene>
<reference evidence="2 3" key="1">
    <citation type="submission" date="2016-04" db="EMBL/GenBank/DDBJ databases">
        <title>A degradative enzymes factory behind the ericoid mycorrhizal symbiosis.</title>
        <authorList>
            <consortium name="DOE Joint Genome Institute"/>
            <person name="Martino E."/>
            <person name="Morin E."/>
            <person name="Grelet G."/>
            <person name="Kuo A."/>
            <person name="Kohler A."/>
            <person name="Daghino S."/>
            <person name="Barry K."/>
            <person name="Choi C."/>
            <person name="Cichocki N."/>
            <person name="Clum A."/>
            <person name="Copeland A."/>
            <person name="Hainaut M."/>
            <person name="Haridas S."/>
            <person name="Labutti K."/>
            <person name="Lindquist E."/>
            <person name="Lipzen A."/>
            <person name="Khouja H.-R."/>
            <person name="Murat C."/>
            <person name="Ohm R."/>
            <person name="Olson A."/>
            <person name="Spatafora J."/>
            <person name="Veneault-Fourrey C."/>
            <person name="Henrissat B."/>
            <person name="Grigoriev I."/>
            <person name="Martin F."/>
            <person name="Perotto S."/>
        </authorList>
    </citation>
    <scope>NUCLEOTIDE SEQUENCE [LARGE SCALE GENOMIC DNA]</scope>
    <source>
        <strain evidence="2 3">E</strain>
    </source>
</reference>
<name>A0A2J6SJN7_9HELO</name>
<evidence type="ECO:0000313" key="3">
    <source>
        <dbReference type="Proteomes" id="UP000235371"/>
    </source>
</evidence>
<protein>
    <submittedName>
        <fullName evidence="2">Uncharacterized protein</fullName>
    </submittedName>
</protein>
<dbReference type="RefSeq" id="XP_024727895.1">
    <property type="nucleotide sequence ID" value="XM_024871160.1"/>
</dbReference>
<feature type="region of interest" description="Disordered" evidence="1">
    <location>
        <begin position="180"/>
        <end position="201"/>
    </location>
</feature>
<dbReference type="Proteomes" id="UP000235371">
    <property type="component" value="Unassembled WGS sequence"/>
</dbReference>
<dbReference type="OrthoDB" id="10569705at2759"/>
<dbReference type="GeneID" id="36579242"/>
<dbReference type="AlphaFoldDB" id="A0A2J6SJN7"/>
<dbReference type="EMBL" id="KZ613912">
    <property type="protein sequence ID" value="PMD50991.1"/>
    <property type="molecule type" value="Genomic_DNA"/>
</dbReference>
<feature type="region of interest" description="Disordered" evidence="1">
    <location>
        <begin position="1"/>
        <end position="38"/>
    </location>
</feature>
<feature type="compositionally biased region" description="Low complexity" evidence="1">
    <location>
        <begin position="9"/>
        <end position="32"/>
    </location>
</feature>
<sequence>MNRQDARNRSMQSNASSSSSSSSHVSVQSRASTPRPNPNAPLDCFYPLYMKYMRTYISAVDVNLPQNANLPIDEWRRRLDALEGRWVDLVDACQEAFETNLTCRTCFDRPETIIANGSPRHAYSRELQQKVTDLVNDMEGASLTRLNQHKLDNIRRRWYSLELQYQQENLSTQCPGLIEIDNRDETNYGEDGPPEGFGEGE</sequence>
<evidence type="ECO:0000256" key="1">
    <source>
        <dbReference type="SAM" id="MobiDB-lite"/>
    </source>
</evidence>